<dbReference type="InterPro" id="IPR036291">
    <property type="entry name" value="NAD(P)-bd_dom_sf"/>
</dbReference>
<dbReference type="GO" id="GO:0016491">
    <property type="term" value="F:oxidoreductase activity"/>
    <property type="evidence" value="ECO:0007669"/>
    <property type="project" value="UniProtKB-KW"/>
</dbReference>
<name>A0A9Q0ANP6_9PEZI</name>
<dbReference type="OrthoDB" id="419598at2759"/>
<evidence type="ECO:0000313" key="5">
    <source>
        <dbReference type="EMBL" id="KAI1875320.1"/>
    </source>
</evidence>
<keyword evidence="2" id="KW-0521">NADP</keyword>
<protein>
    <recommendedName>
        <fullName evidence="4">NmrA-like domain-containing protein</fullName>
    </recommendedName>
</protein>
<reference evidence="5" key="1">
    <citation type="submission" date="2021-03" db="EMBL/GenBank/DDBJ databases">
        <title>Revisited historic fungal species revealed as producer of novel bioactive compounds through whole genome sequencing and comparative genomics.</title>
        <authorList>
            <person name="Vignolle G.A."/>
            <person name="Hochenegger N."/>
            <person name="Mach R.L."/>
            <person name="Mach-Aigner A.R."/>
            <person name="Javad Rahimi M."/>
            <person name="Salim K.A."/>
            <person name="Chan C.M."/>
            <person name="Lim L.B.L."/>
            <person name="Cai F."/>
            <person name="Druzhinina I.S."/>
            <person name="U'Ren J.M."/>
            <person name="Derntl C."/>
        </authorList>
    </citation>
    <scope>NUCLEOTIDE SEQUENCE</scope>
    <source>
        <strain evidence="5">TUCIM 5799</strain>
    </source>
</reference>
<dbReference type="CDD" id="cd05251">
    <property type="entry name" value="NmrA_like_SDR_a"/>
    <property type="match status" value="1"/>
</dbReference>
<keyword evidence="3" id="KW-0560">Oxidoreductase</keyword>
<dbReference type="InterPro" id="IPR051164">
    <property type="entry name" value="NmrA-like_oxidored"/>
</dbReference>
<sequence>MATYLVTCATGKQGAATVKHLLAAGAKVHAVVRDPEKDTAQALKKQGVVLFQGDNENYDVFREAAKGCKGLFLVPLPFNKEAEVRQARVVVQASIEAGVETVVVSTAFWTGDREKWDDEENKKEGLAVYYESKAAVESEVRQPSLKSWTILRPGWFHTNYLLPETDLYYPGMREKGELMHSLNEGVAIAHIDVDDIGKFAAAALLDPEKFGGHEIELGCQNLTPEDTAKALSKASGREVKARKRTPEEVVEAAKKVGVQRFQLWANRQFLELDGQALQDKYGIRLTTFEEYLEREKDVVLATLSLTTRDQ</sequence>
<evidence type="ECO:0000256" key="3">
    <source>
        <dbReference type="ARBA" id="ARBA00023002"/>
    </source>
</evidence>
<dbReference type="PANTHER" id="PTHR42748">
    <property type="entry name" value="NITROGEN METABOLITE REPRESSION PROTEIN NMRA FAMILY MEMBER"/>
    <property type="match status" value="1"/>
</dbReference>
<dbReference type="PANTHER" id="PTHR42748:SF30">
    <property type="entry name" value="NMRA-LIKE DOMAIN-CONTAINING PROTEIN"/>
    <property type="match status" value="1"/>
</dbReference>
<keyword evidence="6" id="KW-1185">Reference proteome</keyword>
<feature type="domain" description="NmrA-like" evidence="4">
    <location>
        <begin position="5"/>
        <end position="252"/>
    </location>
</feature>
<proteinExistence type="inferred from homology"/>
<dbReference type="GO" id="GO:0005634">
    <property type="term" value="C:nucleus"/>
    <property type="evidence" value="ECO:0007669"/>
    <property type="project" value="TreeGrafter"/>
</dbReference>
<dbReference type="SUPFAM" id="SSF51735">
    <property type="entry name" value="NAD(P)-binding Rossmann-fold domains"/>
    <property type="match status" value="1"/>
</dbReference>
<evidence type="ECO:0000313" key="6">
    <source>
        <dbReference type="Proteomes" id="UP000829685"/>
    </source>
</evidence>
<dbReference type="EMBL" id="JAFIMR010000008">
    <property type="protein sequence ID" value="KAI1875320.1"/>
    <property type="molecule type" value="Genomic_DNA"/>
</dbReference>
<dbReference type="Proteomes" id="UP000829685">
    <property type="component" value="Unassembled WGS sequence"/>
</dbReference>
<accession>A0A9Q0ANP6</accession>
<dbReference type="Gene3D" id="3.40.50.720">
    <property type="entry name" value="NAD(P)-binding Rossmann-like Domain"/>
    <property type="match status" value="1"/>
</dbReference>
<gene>
    <name evidence="5" type="ORF">JX265_004378</name>
</gene>
<evidence type="ECO:0000256" key="1">
    <source>
        <dbReference type="ARBA" id="ARBA00006328"/>
    </source>
</evidence>
<evidence type="ECO:0000259" key="4">
    <source>
        <dbReference type="Pfam" id="PF05368"/>
    </source>
</evidence>
<comment type="caution">
    <text evidence="5">The sequence shown here is derived from an EMBL/GenBank/DDBJ whole genome shotgun (WGS) entry which is preliminary data.</text>
</comment>
<organism evidence="5 6">
    <name type="scientific">Neoarthrinium moseri</name>
    <dbReference type="NCBI Taxonomy" id="1658444"/>
    <lineage>
        <taxon>Eukaryota</taxon>
        <taxon>Fungi</taxon>
        <taxon>Dikarya</taxon>
        <taxon>Ascomycota</taxon>
        <taxon>Pezizomycotina</taxon>
        <taxon>Sordariomycetes</taxon>
        <taxon>Xylariomycetidae</taxon>
        <taxon>Amphisphaeriales</taxon>
        <taxon>Apiosporaceae</taxon>
        <taxon>Neoarthrinium</taxon>
    </lineage>
</organism>
<dbReference type="Pfam" id="PF05368">
    <property type="entry name" value="NmrA"/>
    <property type="match status" value="1"/>
</dbReference>
<evidence type="ECO:0000256" key="2">
    <source>
        <dbReference type="ARBA" id="ARBA00022857"/>
    </source>
</evidence>
<dbReference type="AlphaFoldDB" id="A0A9Q0ANP6"/>
<comment type="similarity">
    <text evidence="1">Belongs to the NmrA-type oxidoreductase family.</text>
</comment>
<dbReference type="InterPro" id="IPR008030">
    <property type="entry name" value="NmrA-like"/>
</dbReference>